<proteinExistence type="predicted"/>
<evidence type="ECO:0000313" key="3">
    <source>
        <dbReference type="Proteomes" id="UP000799444"/>
    </source>
</evidence>
<dbReference type="Proteomes" id="UP000799444">
    <property type="component" value="Unassembled WGS sequence"/>
</dbReference>
<dbReference type="Gene3D" id="3.40.50.150">
    <property type="entry name" value="Vaccinia Virus protein VP39"/>
    <property type="match status" value="1"/>
</dbReference>
<evidence type="ECO:0000259" key="1">
    <source>
        <dbReference type="Pfam" id="PF13649"/>
    </source>
</evidence>
<sequence length="285" mass="31151">MDINSQYLPSRAKSLLQGQHKVSTYESTGGAVTAQFASHNLTLIPAIPANSTVHDNTSGAGTVARLILASDTHSSEVQIHATDIDQVFLDVLSADVAAHSWPVSVSNQRSEALSFSDETFDYSITNIGIFFTSSAGLDGAKEIYRTLKPGGTAVVNCWDSVTWFFPIKLVHDAMRPGKPYPAPVINWSDGQQIQKVVAEAGFAKEGLRVEQSEAFARVPEAEFRGWVEKTWAYLAGIGLWQESDEERWDEAVDLLVKLLKEQPGTKVVDGVVQMRASQWVVVATK</sequence>
<accession>A0A9P4QYW6</accession>
<keyword evidence="3" id="KW-1185">Reference proteome</keyword>
<keyword evidence="2" id="KW-0808">Transferase</keyword>
<dbReference type="InterPro" id="IPR041698">
    <property type="entry name" value="Methyltransf_25"/>
</dbReference>
<reference evidence="2" key="1">
    <citation type="journal article" date="2020" name="Stud. Mycol.">
        <title>101 Dothideomycetes genomes: a test case for predicting lifestyles and emergence of pathogens.</title>
        <authorList>
            <person name="Haridas S."/>
            <person name="Albert R."/>
            <person name="Binder M."/>
            <person name="Bloem J."/>
            <person name="Labutti K."/>
            <person name="Salamov A."/>
            <person name="Andreopoulos B."/>
            <person name="Baker S."/>
            <person name="Barry K."/>
            <person name="Bills G."/>
            <person name="Bluhm B."/>
            <person name="Cannon C."/>
            <person name="Castanera R."/>
            <person name="Culley D."/>
            <person name="Daum C."/>
            <person name="Ezra D."/>
            <person name="Gonzalez J."/>
            <person name="Henrissat B."/>
            <person name="Kuo A."/>
            <person name="Liang C."/>
            <person name="Lipzen A."/>
            <person name="Lutzoni F."/>
            <person name="Magnuson J."/>
            <person name="Mondo S."/>
            <person name="Nolan M."/>
            <person name="Ohm R."/>
            <person name="Pangilinan J."/>
            <person name="Park H.-J."/>
            <person name="Ramirez L."/>
            <person name="Alfaro M."/>
            <person name="Sun H."/>
            <person name="Tritt A."/>
            <person name="Yoshinaga Y."/>
            <person name="Zwiers L.-H."/>
            <person name="Turgeon B."/>
            <person name="Goodwin S."/>
            <person name="Spatafora J."/>
            <person name="Crous P."/>
            <person name="Grigoriev I."/>
        </authorList>
    </citation>
    <scope>NUCLEOTIDE SEQUENCE</scope>
    <source>
        <strain evidence="2">CBS 125425</strain>
    </source>
</reference>
<gene>
    <name evidence="2" type="ORF">EJ04DRAFT_513089</name>
</gene>
<dbReference type="EMBL" id="ML996159">
    <property type="protein sequence ID" value="KAF2733586.1"/>
    <property type="molecule type" value="Genomic_DNA"/>
</dbReference>
<dbReference type="AlphaFoldDB" id="A0A9P4QYW6"/>
<evidence type="ECO:0000313" key="2">
    <source>
        <dbReference type="EMBL" id="KAF2733586.1"/>
    </source>
</evidence>
<dbReference type="Pfam" id="PF13649">
    <property type="entry name" value="Methyltransf_25"/>
    <property type="match status" value="1"/>
</dbReference>
<dbReference type="GO" id="GO:0008168">
    <property type="term" value="F:methyltransferase activity"/>
    <property type="evidence" value="ECO:0007669"/>
    <property type="project" value="UniProtKB-KW"/>
</dbReference>
<keyword evidence="2" id="KW-0489">Methyltransferase</keyword>
<dbReference type="OrthoDB" id="2013972at2759"/>
<dbReference type="GO" id="GO:0032259">
    <property type="term" value="P:methylation"/>
    <property type="evidence" value="ECO:0007669"/>
    <property type="project" value="UniProtKB-KW"/>
</dbReference>
<dbReference type="InterPro" id="IPR029063">
    <property type="entry name" value="SAM-dependent_MTases_sf"/>
</dbReference>
<feature type="domain" description="Methyltransferase" evidence="1">
    <location>
        <begin position="57"/>
        <end position="151"/>
    </location>
</feature>
<dbReference type="SUPFAM" id="SSF53335">
    <property type="entry name" value="S-adenosyl-L-methionine-dependent methyltransferases"/>
    <property type="match status" value="1"/>
</dbReference>
<organism evidence="2 3">
    <name type="scientific">Polyplosphaeria fusca</name>
    <dbReference type="NCBI Taxonomy" id="682080"/>
    <lineage>
        <taxon>Eukaryota</taxon>
        <taxon>Fungi</taxon>
        <taxon>Dikarya</taxon>
        <taxon>Ascomycota</taxon>
        <taxon>Pezizomycotina</taxon>
        <taxon>Dothideomycetes</taxon>
        <taxon>Pleosporomycetidae</taxon>
        <taxon>Pleosporales</taxon>
        <taxon>Tetraplosphaeriaceae</taxon>
        <taxon>Polyplosphaeria</taxon>
    </lineage>
</organism>
<name>A0A9P4QYW6_9PLEO</name>
<dbReference type="CDD" id="cd02440">
    <property type="entry name" value="AdoMet_MTases"/>
    <property type="match status" value="1"/>
</dbReference>
<comment type="caution">
    <text evidence="2">The sequence shown here is derived from an EMBL/GenBank/DDBJ whole genome shotgun (WGS) entry which is preliminary data.</text>
</comment>
<protein>
    <submittedName>
        <fullName evidence="2">S-adenosyl-L-methionine-dependent methyltransferase</fullName>
    </submittedName>
</protein>